<reference evidence="1 2" key="1">
    <citation type="journal article" date="2019" name="Int. J. Syst. Evol. Microbiol.">
        <title>The Global Catalogue of Microorganisms (GCM) 10K type strain sequencing project: providing services to taxonomists for standard genome sequencing and annotation.</title>
        <authorList>
            <consortium name="The Broad Institute Genomics Platform"/>
            <consortium name="The Broad Institute Genome Sequencing Center for Infectious Disease"/>
            <person name="Wu L."/>
            <person name="Ma J."/>
        </authorList>
    </citation>
    <scope>NUCLEOTIDE SEQUENCE [LARGE SCALE GENOMIC DNA]</scope>
    <source>
        <strain evidence="1 2">JCM 15478</strain>
    </source>
</reference>
<comment type="caution">
    <text evidence="1">The sequence shown here is derived from an EMBL/GenBank/DDBJ whole genome shotgun (WGS) entry which is preliminary data.</text>
</comment>
<dbReference type="Proteomes" id="UP001500016">
    <property type="component" value="Unassembled WGS sequence"/>
</dbReference>
<dbReference type="RefSeq" id="WP_344530907.1">
    <property type="nucleotide sequence ID" value="NZ_BAAAPE010000011.1"/>
</dbReference>
<gene>
    <name evidence="1" type="ORF">GCM10009801_44880</name>
</gene>
<name>A0ABN2W8R7_9ACTN</name>
<evidence type="ECO:0000313" key="1">
    <source>
        <dbReference type="EMBL" id="GAA2084027.1"/>
    </source>
</evidence>
<sequence>MGPLTSDADLGKAVLGLEDLSGEWTEKDGESHSYSRKDITAGKFIGFANCYGMYTQLSAVGSPVGIVEREYRTDAHEARVSVYSYANAGTAAAGLDALRKLAGTCDRKGADVDVIEKQPDVDKYHVVYDKSGARKLGDERFGLIGQRKITESDVDHNIGQKMYGAQRFIRVGPNIAVVSVWQRETMAERADAVERTESVAGLQADKLTG</sequence>
<dbReference type="EMBL" id="BAAAPE010000011">
    <property type="protein sequence ID" value="GAA2084027.1"/>
    <property type="molecule type" value="Genomic_DNA"/>
</dbReference>
<accession>A0ABN2W8R7</accession>
<organism evidence="1 2">
    <name type="scientific">Streptomyces albiaxialis</name>
    <dbReference type="NCBI Taxonomy" id="329523"/>
    <lineage>
        <taxon>Bacteria</taxon>
        <taxon>Bacillati</taxon>
        <taxon>Actinomycetota</taxon>
        <taxon>Actinomycetes</taxon>
        <taxon>Kitasatosporales</taxon>
        <taxon>Streptomycetaceae</taxon>
        <taxon>Streptomyces</taxon>
    </lineage>
</organism>
<keyword evidence="2" id="KW-1185">Reference proteome</keyword>
<proteinExistence type="predicted"/>
<evidence type="ECO:0000313" key="2">
    <source>
        <dbReference type="Proteomes" id="UP001500016"/>
    </source>
</evidence>
<protein>
    <submittedName>
        <fullName evidence="1">Uncharacterized protein</fullName>
    </submittedName>
</protein>